<keyword evidence="3" id="KW-1185">Reference proteome</keyword>
<feature type="region of interest" description="Disordered" evidence="1">
    <location>
        <begin position="117"/>
        <end position="139"/>
    </location>
</feature>
<dbReference type="AlphaFoldDB" id="A0ABD1NVQ0"/>
<evidence type="ECO:0000313" key="2">
    <source>
        <dbReference type="EMBL" id="KAL2455688.1"/>
    </source>
</evidence>
<comment type="caution">
    <text evidence="2">The sequence shown here is derived from an EMBL/GenBank/DDBJ whole genome shotgun (WGS) entry which is preliminary data.</text>
</comment>
<proteinExistence type="predicted"/>
<sequence length="139" mass="15537">MKPKISFTRSIPVICMMGPSSSKSPSSSRPPENHKYSQPRKIYHSMEFGNICGQNYPSIDEKVVYQRAYPRTSNNYSALDPQYSYDTSDDRFTSICSSNFELAHVFFNNHYGLGGPEVPSPCEEQGSKRAGVKKVAPDG</sequence>
<feature type="compositionally biased region" description="Low complexity" evidence="1">
    <location>
        <begin position="19"/>
        <end position="30"/>
    </location>
</feature>
<feature type="region of interest" description="Disordered" evidence="1">
    <location>
        <begin position="16"/>
        <end position="38"/>
    </location>
</feature>
<reference evidence="3" key="1">
    <citation type="submission" date="2024-07" db="EMBL/GenBank/DDBJ databases">
        <title>Two chromosome-level genome assemblies of Korean endemic species Abeliophyllum distichum and Forsythia ovata (Oleaceae).</title>
        <authorList>
            <person name="Jang H."/>
        </authorList>
    </citation>
    <scope>NUCLEOTIDE SEQUENCE [LARGE SCALE GENOMIC DNA]</scope>
</reference>
<dbReference type="Proteomes" id="UP001604277">
    <property type="component" value="Unassembled WGS sequence"/>
</dbReference>
<name>A0ABD1NVQ0_9LAMI</name>
<protein>
    <submittedName>
        <fullName evidence="2">Uncharacterized protein</fullName>
    </submittedName>
</protein>
<organism evidence="2 3">
    <name type="scientific">Forsythia ovata</name>
    <dbReference type="NCBI Taxonomy" id="205694"/>
    <lineage>
        <taxon>Eukaryota</taxon>
        <taxon>Viridiplantae</taxon>
        <taxon>Streptophyta</taxon>
        <taxon>Embryophyta</taxon>
        <taxon>Tracheophyta</taxon>
        <taxon>Spermatophyta</taxon>
        <taxon>Magnoliopsida</taxon>
        <taxon>eudicotyledons</taxon>
        <taxon>Gunneridae</taxon>
        <taxon>Pentapetalae</taxon>
        <taxon>asterids</taxon>
        <taxon>lamiids</taxon>
        <taxon>Lamiales</taxon>
        <taxon>Oleaceae</taxon>
        <taxon>Forsythieae</taxon>
        <taxon>Forsythia</taxon>
    </lineage>
</organism>
<evidence type="ECO:0000256" key="1">
    <source>
        <dbReference type="SAM" id="MobiDB-lite"/>
    </source>
</evidence>
<gene>
    <name evidence="2" type="ORF">Fot_57343</name>
</gene>
<accession>A0ABD1NVQ0</accession>
<dbReference type="EMBL" id="JBFOLJ010000102">
    <property type="protein sequence ID" value="KAL2455688.1"/>
    <property type="molecule type" value="Genomic_DNA"/>
</dbReference>
<evidence type="ECO:0000313" key="3">
    <source>
        <dbReference type="Proteomes" id="UP001604277"/>
    </source>
</evidence>